<dbReference type="PROSITE" id="PS51094">
    <property type="entry name" value="PTS_EIIA_TYPE_2"/>
    <property type="match status" value="1"/>
</dbReference>
<dbReference type="Pfam" id="PF00359">
    <property type="entry name" value="PTS_EIIA_2"/>
    <property type="match status" value="1"/>
</dbReference>
<dbReference type="InterPro" id="IPR051541">
    <property type="entry name" value="PTS_SugarTrans_NitroReg"/>
</dbReference>
<dbReference type="Proteomes" id="UP000190675">
    <property type="component" value="Chromosome I"/>
</dbReference>
<dbReference type="OrthoDB" id="95460at2"/>
<dbReference type="RefSeq" id="WP_079564568.1">
    <property type="nucleotide sequence ID" value="NZ_LT670818.1"/>
</dbReference>
<evidence type="ECO:0000259" key="1">
    <source>
        <dbReference type="PROSITE" id="PS51094"/>
    </source>
</evidence>
<protein>
    <submittedName>
        <fullName evidence="2">PTS IIA-like nitrogen-regulatory protein PtsN</fullName>
    </submittedName>
</protein>
<evidence type="ECO:0000313" key="2">
    <source>
        <dbReference type="EMBL" id="SHG11165.1"/>
    </source>
</evidence>
<gene>
    <name evidence="2" type="ORF">SAMN05444169_0594</name>
</gene>
<sequence>MKISDLLSPADVMIDVRTSGKPLLLQEFAAKAAAGLGLPADQVASYLLKREELGSTGIGKGVAIPHARLPELQRPHGLLARLKSPIEFDAIDGQAVDIVFVLLLPAAVEHEALAALALVARALRAPETLARLRGAKTMSELYSAIA</sequence>
<dbReference type="EMBL" id="LT670818">
    <property type="protein sequence ID" value="SHG11165.1"/>
    <property type="molecule type" value="Genomic_DNA"/>
</dbReference>
<dbReference type="GO" id="GO:0030295">
    <property type="term" value="F:protein kinase activator activity"/>
    <property type="evidence" value="ECO:0007669"/>
    <property type="project" value="TreeGrafter"/>
</dbReference>
<dbReference type="PANTHER" id="PTHR47738:SF1">
    <property type="entry name" value="NITROGEN REGULATORY PROTEIN"/>
    <property type="match status" value="1"/>
</dbReference>
<dbReference type="SUPFAM" id="SSF55804">
    <property type="entry name" value="Phoshotransferase/anion transport protein"/>
    <property type="match status" value="1"/>
</dbReference>
<name>A0A1M5H5I2_9BRAD</name>
<dbReference type="PANTHER" id="PTHR47738">
    <property type="entry name" value="PTS SYSTEM FRUCTOSE-LIKE EIIA COMPONENT-RELATED"/>
    <property type="match status" value="1"/>
</dbReference>
<proteinExistence type="predicted"/>
<reference evidence="2 3" key="1">
    <citation type="submission" date="2016-11" db="EMBL/GenBank/DDBJ databases">
        <authorList>
            <person name="Jaros S."/>
            <person name="Januszkiewicz K."/>
            <person name="Wedrychowicz H."/>
        </authorList>
    </citation>
    <scope>NUCLEOTIDE SEQUENCE [LARGE SCALE GENOMIC DNA]</scope>
    <source>
        <strain evidence="2 3">GAS242</strain>
    </source>
</reference>
<dbReference type="InterPro" id="IPR002178">
    <property type="entry name" value="PTS_EIIA_type-2_dom"/>
</dbReference>
<organism evidence="2 3">
    <name type="scientific">Bradyrhizobium erythrophlei</name>
    <dbReference type="NCBI Taxonomy" id="1437360"/>
    <lineage>
        <taxon>Bacteria</taxon>
        <taxon>Pseudomonadati</taxon>
        <taxon>Pseudomonadota</taxon>
        <taxon>Alphaproteobacteria</taxon>
        <taxon>Hyphomicrobiales</taxon>
        <taxon>Nitrobacteraceae</taxon>
        <taxon>Bradyrhizobium</taxon>
    </lineage>
</organism>
<dbReference type="Gene3D" id="3.40.930.10">
    <property type="entry name" value="Mannitol-specific EII, Chain A"/>
    <property type="match status" value="1"/>
</dbReference>
<dbReference type="PROSITE" id="PS00372">
    <property type="entry name" value="PTS_EIIA_TYPE_2_HIS"/>
    <property type="match status" value="1"/>
</dbReference>
<dbReference type="InterPro" id="IPR016152">
    <property type="entry name" value="PTrfase/Anion_transptr"/>
</dbReference>
<evidence type="ECO:0000313" key="3">
    <source>
        <dbReference type="Proteomes" id="UP000190675"/>
    </source>
</evidence>
<feature type="domain" description="PTS EIIA type-2" evidence="1">
    <location>
        <begin position="5"/>
        <end position="146"/>
    </location>
</feature>
<accession>A0A1M5H5I2</accession>
<dbReference type="AlphaFoldDB" id="A0A1M5H5I2"/>